<evidence type="ECO:0000313" key="4">
    <source>
        <dbReference type="Proteomes" id="UP001152799"/>
    </source>
</evidence>
<dbReference type="Proteomes" id="UP001152799">
    <property type="component" value="Chromosome 5"/>
</dbReference>
<sequence>MADKPLSLAEYMSYIEATTSSRCLIEGEEVLNAGHIVLHGRTDCSPTSIKICAVCLQTSALQSHPHQITGELKISNGAAKIFNMHCTCKAGAGGKCKHISAFLILLTRKNLSELEDISKTQLSCIWTDSKESVKEKYKAICVTEMPCIKPKLGKNLPVNINYDLKKTILESFMKKLPNSAIAKHSKGRHSDDSANSGANVVALDKNIAMTSEFVKILDNAAQSVLMMEIHSMPSLFSFACCEGVFCNLLNESAIKLLNATSVFIKSQRVQILNVFT</sequence>
<keyword evidence="4" id="KW-1185">Reference proteome</keyword>
<dbReference type="EMBL" id="OU892281">
    <property type="protein sequence ID" value="CAG9769675.1"/>
    <property type="molecule type" value="Genomic_DNA"/>
</dbReference>
<keyword evidence="1" id="KW-0479">Metal-binding</keyword>
<dbReference type="GO" id="GO:0008270">
    <property type="term" value="F:zinc ion binding"/>
    <property type="evidence" value="ECO:0007669"/>
    <property type="project" value="UniProtKB-KW"/>
</dbReference>
<name>A0A9N9QR61_9CUCU</name>
<organism evidence="3 4">
    <name type="scientific">Ceutorhynchus assimilis</name>
    <name type="common">cabbage seed weevil</name>
    <dbReference type="NCBI Taxonomy" id="467358"/>
    <lineage>
        <taxon>Eukaryota</taxon>
        <taxon>Metazoa</taxon>
        <taxon>Ecdysozoa</taxon>
        <taxon>Arthropoda</taxon>
        <taxon>Hexapoda</taxon>
        <taxon>Insecta</taxon>
        <taxon>Pterygota</taxon>
        <taxon>Neoptera</taxon>
        <taxon>Endopterygota</taxon>
        <taxon>Coleoptera</taxon>
        <taxon>Polyphaga</taxon>
        <taxon>Cucujiformia</taxon>
        <taxon>Curculionidae</taxon>
        <taxon>Ceutorhynchinae</taxon>
        <taxon>Ceutorhynchus</taxon>
    </lineage>
</organism>
<evidence type="ECO:0000256" key="1">
    <source>
        <dbReference type="PROSITE-ProRule" id="PRU00325"/>
    </source>
</evidence>
<keyword evidence="1" id="KW-0863">Zinc-finger</keyword>
<gene>
    <name evidence="3" type="ORF">CEUTPL_LOCUS10178</name>
</gene>
<evidence type="ECO:0000259" key="2">
    <source>
        <dbReference type="PROSITE" id="PS50966"/>
    </source>
</evidence>
<evidence type="ECO:0000313" key="3">
    <source>
        <dbReference type="EMBL" id="CAG9769675.1"/>
    </source>
</evidence>
<accession>A0A9N9QR61</accession>
<dbReference type="PROSITE" id="PS50966">
    <property type="entry name" value="ZF_SWIM"/>
    <property type="match status" value="1"/>
</dbReference>
<dbReference type="OrthoDB" id="6773951at2759"/>
<proteinExistence type="predicted"/>
<dbReference type="AlphaFoldDB" id="A0A9N9QR61"/>
<protein>
    <recommendedName>
        <fullName evidence="2">SWIM-type domain-containing protein</fullName>
    </recommendedName>
</protein>
<reference evidence="3" key="1">
    <citation type="submission" date="2022-01" db="EMBL/GenBank/DDBJ databases">
        <authorList>
            <person name="King R."/>
        </authorList>
    </citation>
    <scope>NUCLEOTIDE SEQUENCE</scope>
</reference>
<feature type="domain" description="SWIM-type" evidence="2">
    <location>
        <begin position="68"/>
        <end position="107"/>
    </location>
</feature>
<keyword evidence="1" id="KW-0862">Zinc</keyword>
<dbReference type="InterPro" id="IPR007527">
    <property type="entry name" value="Znf_SWIM"/>
</dbReference>